<dbReference type="AlphaFoldDB" id="A0A497EXN6"/>
<name>A0A497EXN6_9CREN</name>
<evidence type="ECO:0008006" key="3">
    <source>
        <dbReference type="Google" id="ProtNLM"/>
    </source>
</evidence>
<dbReference type="EMBL" id="QMQY01000001">
    <property type="protein sequence ID" value="RLE51480.1"/>
    <property type="molecule type" value="Genomic_DNA"/>
</dbReference>
<dbReference type="SUPFAM" id="SSF46785">
    <property type="entry name" value="Winged helix' DNA-binding domain"/>
    <property type="match status" value="1"/>
</dbReference>
<dbReference type="Gene3D" id="1.10.10.10">
    <property type="entry name" value="Winged helix-like DNA-binding domain superfamily/Winged helix DNA-binding domain"/>
    <property type="match status" value="1"/>
</dbReference>
<dbReference type="Proteomes" id="UP000281962">
    <property type="component" value="Unassembled WGS sequence"/>
</dbReference>
<comment type="caution">
    <text evidence="1">The sequence shown here is derived from an EMBL/GenBank/DDBJ whole genome shotgun (WGS) entry which is preliminary data.</text>
</comment>
<evidence type="ECO:0000313" key="1">
    <source>
        <dbReference type="EMBL" id="RLE51480.1"/>
    </source>
</evidence>
<dbReference type="InterPro" id="IPR036388">
    <property type="entry name" value="WH-like_DNA-bd_sf"/>
</dbReference>
<dbReference type="InterPro" id="IPR036390">
    <property type="entry name" value="WH_DNA-bd_sf"/>
</dbReference>
<organism evidence="1 2">
    <name type="scientific">Thermoproteota archaeon</name>
    <dbReference type="NCBI Taxonomy" id="2056631"/>
    <lineage>
        <taxon>Archaea</taxon>
        <taxon>Thermoproteota</taxon>
    </lineage>
</organism>
<proteinExistence type="predicted"/>
<reference evidence="1 2" key="1">
    <citation type="submission" date="2018-06" db="EMBL/GenBank/DDBJ databases">
        <title>Extensive metabolic versatility and redundancy in microbially diverse, dynamic hydrothermal sediments.</title>
        <authorList>
            <person name="Dombrowski N."/>
            <person name="Teske A."/>
            <person name="Baker B.J."/>
        </authorList>
    </citation>
    <scope>NUCLEOTIDE SEQUENCE [LARGE SCALE GENOMIC DNA]</scope>
    <source>
        <strain evidence="1">B30_G17</strain>
    </source>
</reference>
<evidence type="ECO:0000313" key="2">
    <source>
        <dbReference type="Proteomes" id="UP000281962"/>
    </source>
</evidence>
<gene>
    <name evidence="1" type="ORF">DRJ21_00090</name>
</gene>
<protein>
    <recommendedName>
        <fullName evidence="3">HTH arsR-type domain-containing protein</fullName>
    </recommendedName>
</protein>
<dbReference type="CDD" id="cd00090">
    <property type="entry name" value="HTH_ARSR"/>
    <property type="match status" value="1"/>
</dbReference>
<dbReference type="InterPro" id="IPR011991">
    <property type="entry name" value="ArsR-like_HTH"/>
</dbReference>
<sequence>MIKIMMKIKVIKRLTPEDLIRIERRLERKMGMTFEEFEEEFTKSRKWKDLLRLYLEWAKVHHAYKAYEEEGEVDLIQKRVLNISINELLKIITMKKIEILNEIAKGVDSISDLARKVNRDITNVYRDLKILEKYGIIRLERDGKKLKPRILVKQIILEFL</sequence>
<accession>A0A497EXN6</accession>
<dbReference type="Pfam" id="PF25212">
    <property type="entry name" value="HVO_A0114"/>
    <property type="match status" value="1"/>
</dbReference>